<dbReference type="SUPFAM" id="SSF56317">
    <property type="entry name" value="Carbon-nitrogen hydrolase"/>
    <property type="match status" value="1"/>
</dbReference>
<dbReference type="AlphaFoldDB" id="A0A855ESP1"/>
<gene>
    <name evidence="2" type="ORF">CRX53_13115</name>
</gene>
<dbReference type="InterPro" id="IPR036526">
    <property type="entry name" value="C-N_Hydrolase_sf"/>
</dbReference>
<feature type="domain" description="CN hydrolase" evidence="1">
    <location>
        <begin position="4"/>
        <end position="208"/>
    </location>
</feature>
<dbReference type="RefSeq" id="WP_032611908.1">
    <property type="nucleotide sequence ID" value="NZ_CBCYCG010000002.1"/>
</dbReference>
<dbReference type="InterPro" id="IPR003010">
    <property type="entry name" value="C-N_Hydrolase"/>
</dbReference>
<evidence type="ECO:0000259" key="1">
    <source>
        <dbReference type="PROSITE" id="PS50263"/>
    </source>
</evidence>
<dbReference type="Proteomes" id="UP000222768">
    <property type="component" value="Unassembled WGS sequence"/>
</dbReference>
<dbReference type="GO" id="GO:0016787">
    <property type="term" value="F:hydrolase activity"/>
    <property type="evidence" value="ECO:0007669"/>
    <property type="project" value="UniProtKB-KW"/>
</dbReference>
<accession>A0A855ESP1</accession>
<dbReference type="Gene3D" id="3.60.110.10">
    <property type="entry name" value="Carbon-nitrogen hydrolase"/>
    <property type="match status" value="1"/>
</dbReference>
<name>A0A855ESP1_9ENTR</name>
<protein>
    <submittedName>
        <fullName evidence="2">Carbon-nitrogen hydrolase family protein</fullName>
    </submittedName>
</protein>
<organism evidence="2 3">
    <name type="scientific">Leclercia adecarboxylata</name>
    <dbReference type="NCBI Taxonomy" id="83655"/>
    <lineage>
        <taxon>Bacteria</taxon>
        <taxon>Pseudomonadati</taxon>
        <taxon>Pseudomonadota</taxon>
        <taxon>Gammaproteobacteria</taxon>
        <taxon>Enterobacterales</taxon>
        <taxon>Enterobacteriaceae</taxon>
        <taxon>Leclercia</taxon>
    </lineage>
</organism>
<comment type="caution">
    <text evidence="2">The sequence shown here is derived from an EMBL/GenBank/DDBJ whole genome shotgun (WGS) entry which is preliminary data.</text>
</comment>
<proteinExistence type="predicted"/>
<dbReference type="Pfam" id="PF00795">
    <property type="entry name" value="CN_hydrolase"/>
    <property type="match status" value="1"/>
</dbReference>
<keyword evidence="2" id="KW-0378">Hydrolase</keyword>
<evidence type="ECO:0000313" key="2">
    <source>
        <dbReference type="EMBL" id="PHH04831.1"/>
    </source>
</evidence>
<sequence length="218" mass="23909">MSHWNIAAAQYQPTHHYVDDHITHHLRFIAAAARQQCNLLLFPELSLTGPVLPDSQLPAPPTHQQLAPLHEAAQVCNLSVIAGVTVDENGQRQRGLAWFSPDQPQAIVYPHGAGACLESRHSGLTLVDTHADQPGIAPNATLLTRSMALSEAERPATFARLQRFAHRYAIAVLVANHDGGSALWDARGQLILRADRGEVLLTGRYVEQSWQGEIIPLR</sequence>
<dbReference type="PROSITE" id="PS50263">
    <property type="entry name" value="CN_HYDROLASE"/>
    <property type="match status" value="1"/>
</dbReference>
<reference evidence="3" key="1">
    <citation type="submission" date="2017-09" db="EMBL/GenBank/DDBJ databases">
        <title>FDA dAtabase for Regulatory Grade micrObial Sequences (FDA-ARGOS): Supporting development and validation of Infectious Disease Dx tests.</title>
        <authorList>
            <person name="Minogue T."/>
            <person name="Wolcott M."/>
            <person name="Wasieloski L."/>
            <person name="Aguilar W."/>
            <person name="Moore D."/>
            <person name="Tallon L."/>
            <person name="Sadzewicz L."/>
            <person name="Ott S."/>
            <person name="Zhao X."/>
            <person name="Nagaraj S."/>
            <person name="Vavikolanu K."/>
            <person name="Aluvathingal J."/>
            <person name="Nadendla S."/>
            <person name="Sichtig H."/>
        </authorList>
    </citation>
    <scope>NUCLEOTIDE SEQUENCE [LARGE SCALE GENOMIC DNA]</scope>
    <source>
        <strain evidence="3">FDAARGOS_404</strain>
    </source>
</reference>
<dbReference type="EMBL" id="PDLK01000002">
    <property type="protein sequence ID" value="PHH04831.1"/>
    <property type="molecule type" value="Genomic_DNA"/>
</dbReference>
<evidence type="ECO:0000313" key="3">
    <source>
        <dbReference type="Proteomes" id="UP000222768"/>
    </source>
</evidence>